<organism evidence="3">
    <name type="scientific">hydrothermal vent metagenome</name>
    <dbReference type="NCBI Taxonomy" id="652676"/>
    <lineage>
        <taxon>unclassified sequences</taxon>
        <taxon>metagenomes</taxon>
        <taxon>ecological metagenomes</taxon>
    </lineage>
</organism>
<evidence type="ECO:0000256" key="1">
    <source>
        <dbReference type="ARBA" id="ARBA00022737"/>
    </source>
</evidence>
<dbReference type="InterPro" id="IPR031778">
    <property type="entry name" value="Sortilin_N"/>
</dbReference>
<dbReference type="SUPFAM" id="SSF110296">
    <property type="entry name" value="Oligoxyloglucan reducing end-specific cellobiohydrolase"/>
    <property type="match status" value="1"/>
</dbReference>
<protein>
    <submittedName>
        <fullName evidence="3">Glycosyl hydrolase, BNR repeat</fullName>
    </submittedName>
</protein>
<sequence>MPDKPKIGRIGLAVSYQNAQKVYALIDNRNETEGNSAEVYQSMNGGVTWKRSHNDTLRIFPGNNIGWYFADIYVNPKNDEELYSLGVRMAHSMDGGKTFSTVGGNIQHLQPSPAQTLHLDHCELWINPFNPNHLALGNDGGLYVSYDKGANWLHLNNIPTGEFYDITLDDQKPYNIYGGVQDNATVYGPAKEWNPHKHDPWKYLWIDPWSGGDGCVTQVDPEDPNTVYFSRQHGDGLRKDMAADTSITIGPSRKKTSKENNLRYNFVSPYFISPHDSKTLYHGANHVIKSSDRGNSWQIISGNIAESSKPEKNSWAAGAIAESELQPGLLYVGTDHGAFWTSKNGGKSWKEFSKGLPNAYIRSIEPSNFKKSRVYLTMTGINYDDLNNYMFVSENYGKTWTSITADLPNDPANVIQEDSVYENILYAGCYRGVYISVNRGKSWNLLGNNMPAVSVADLDIQKRKNELVAGTHGRGIYYLNLNPIHRAFQLNSNEKKGHHLFDIPHAQYPKQMDTSRDMDQSTITKLPISFWVPQKGKVNISIIDQSEKNTIWEMDFMASKGLNQLRWDLVIETQDSDLPYFRRYQKYIKPGIYGLQLQTDNKTMQKNLTVINDF</sequence>
<dbReference type="Gene3D" id="2.130.10.10">
    <property type="entry name" value="YVTN repeat-like/Quinoprotein amine dehydrogenase"/>
    <property type="match status" value="2"/>
</dbReference>
<reference evidence="3" key="1">
    <citation type="submission" date="2015-10" db="EMBL/GenBank/DDBJ databases">
        <authorList>
            <person name="Gilbert D.G."/>
        </authorList>
    </citation>
    <scope>NUCLEOTIDE SEQUENCE</scope>
</reference>
<keyword evidence="1" id="KW-0677">Repeat</keyword>
<dbReference type="PANTHER" id="PTHR12106">
    <property type="entry name" value="SORTILIN RELATED"/>
    <property type="match status" value="1"/>
</dbReference>
<dbReference type="EMBL" id="FAXC01000137">
    <property type="protein sequence ID" value="CUV08878.1"/>
    <property type="molecule type" value="Genomic_DNA"/>
</dbReference>
<dbReference type="Pfam" id="PF15902">
    <property type="entry name" value="Sortilin-Vps10"/>
    <property type="match status" value="1"/>
</dbReference>
<dbReference type="AlphaFoldDB" id="A0A160VEE9"/>
<gene>
    <name evidence="3" type="ORF">MGWOODY_Mmi1055</name>
</gene>
<name>A0A160VEE9_9ZZZZ</name>
<evidence type="ECO:0000313" key="3">
    <source>
        <dbReference type="EMBL" id="CUV08878.1"/>
    </source>
</evidence>
<dbReference type="GO" id="GO:0016787">
    <property type="term" value="F:hydrolase activity"/>
    <property type="evidence" value="ECO:0007669"/>
    <property type="project" value="UniProtKB-KW"/>
</dbReference>
<dbReference type="InterPro" id="IPR050310">
    <property type="entry name" value="VPS10-sortilin"/>
</dbReference>
<dbReference type="CDD" id="cd15482">
    <property type="entry name" value="Sialidase_non-viral"/>
    <property type="match status" value="1"/>
</dbReference>
<accession>A0A160VEE9</accession>
<proteinExistence type="predicted"/>
<dbReference type="PANTHER" id="PTHR12106:SF27">
    <property type="entry name" value="SORTILIN-RELATED RECEPTOR"/>
    <property type="match status" value="1"/>
</dbReference>
<feature type="domain" description="Sortilin N-terminal" evidence="2">
    <location>
        <begin position="338"/>
        <end position="465"/>
    </location>
</feature>
<dbReference type="InterPro" id="IPR015943">
    <property type="entry name" value="WD40/YVTN_repeat-like_dom_sf"/>
</dbReference>
<evidence type="ECO:0000259" key="2">
    <source>
        <dbReference type="Pfam" id="PF15902"/>
    </source>
</evidence>
<keyword evidence="3" id="KW-0378">Hydrolase</keyword>